<dbReference type="GeneID" id="30582992"/>
<dbReference type="FunFam" id="3.40.190.10:FF:000035">
    <property type="entry name" value="Molybdate ABC transporter substrate-binding protein"/>
    <property type="match status" value="1"/>
</dbReference>
<accession>A0A1L3Q1T4</accession>
<dbReference type="KEGG" id="mhaz:BHR79_04470"/>
<evidence type="ECO:0000313" key="8">
    <source>
        <dbReference type="Proteomes" id="UP000198669"/>
    </source>
</evidence>
<dbReference type="AlphaFoldDB" id="A0A1L3Q1T4"/>
<keyword evidence="2" id="KW-0479">Metal-binding</keyword>
<protein>
    <submittedName>
        <fullName evidence="4">Molybdate ABC transporter substrate-binding protein</fullName>
    </submittedName>
    <submittedName>
        <fullName evidence="6">Molybdate transport system substrate-binding protein</fullName>
    </submittedName>
</protein>
<dbReference type="RefSeq" id="WP_072561262.1">
    <property type="nucleotide sequence ID" value="NZ_CP017921.1"/>
</dbReference>
<dbReference type="NCBIfam" id="TIGR01256">
    <property type="entry name" value="modA"/>
    <property type="match status" value="1"/>
</dbReference>
<dbReference type="STRING" id="2177.BHR79_04470"/>
<reference evidence="4 7" key="1">
    <citation type="submission" date="2016-10" db="EMBL/GenBank/DDBJ databases">
        <title>Methanohalophilus halophilus.</title>
        <authorList>
            <person name="L'haridon S."/>
        </authorList>
    </citation>
    <scope>NUCLEOTIDE SEQUENCE [LARGE SCALE GENOMIC DNA]</scope>
    <source>
        <strain evidence="4 7">Z-7982</strain>
    </source>
</reference>
<evidence type="ECO:0000256" key="3">
    <source>
        <dbReference type="ARBA" id="ARBA00022729"/>
    </source>
</evidence>
<evidence type="ECO:0000256" key="1">
    <source>
        <dbReference type="ARBA" id="ARBA00022505"/>
    </source>
</evidence>
<dbReference type="GO" id="GO:0046872">
    <property type="term" value="F:metal ion binding"/>
    <property type="evidence" value="ECO:0007669"/>
    <property type="project" value="UniProtKB-KW"/>
</dbReference>
<dbReference type="InterPro" id="IPR050682">
    <property type="entry name" value="ModA/WtpA"/>
</dbReference>
<dbReference type="Proteomes" id="UP000186879">
    <property type="component" value="Chromosome"/>
</dbReference>
<reference evidence="5 9" key="3">
    <citation type="submission" date="2018-10" db="EMBL/GenBank/DDBJ databases">
        <title>Cultivation of a novel Methanohalophilus strain from Kebrit Deep of the Red Sea and a genomic comparison of members of the genus Methanohalophilus.</title>
        <authorList>
            <person name="Guan Y."/>
            <person name="Ngugi D.K."/>
            <person name="Stingl U."/>
        </authorList>
    </citation>
    <scope>NUCLEOTIDE SEQUENCE [LARGE SCALE GENOMIC DNA]</scope>
    <source>
        <strain evidence="5 9">DSM 3094</strain>
    </source>
</reference>
<dbReference type="GO" id="GO:0030973">
    <property type="term" value="F:molybdate ion binding"/>
    <property type="evidence" value="ECO:0007669"/>
    <property type="project" value="TreeGrafter"/>
</dbReference>
<organism evidence="4 7">
    <name type="scientific">Methanohalophilus halophilus</name>
    <dbReference type="NCBI Taxonomy" id="2177"/>
    <lineage>
        <taxon>Archaea</taxon>
        <taxon>Methanobacteriati</taxon>
        <taxon>Methanobacteriota</taxon>
        <taxon>Stenosarchaea group</taxon>
        <taxon>Methanomicrobia</taxon>
        <taxon>Methanosarcinales</taxon>
        <taxon>Methanosarcinaceae</taxon>
        <taxon>Methanohalophilus</taxon>
    </lineage>
</organism>
<dbReference type="EMBL" id="FNMU01000004">
    <property type="protein sequence ID" value="SDW71357.1"/>
    <property type="molecule type" value="Genomic_DNA"/>
</dbReference>
<dbReference type="CDD" id="cd13537">
    <property type="entry name" value="PBP2_YvgL_like"/>
    <property type="match status" value="1"/>
</dbReference>
<keyword evidence="7" id="KW-1185">Reference proteome</keyword>
<keyword evidence="1" id="KW-0500">Molybdenum</keyword>
<dbReference type="Proteomes" id="UP000198669">
    <property type="component" value="Unassembled WGS sequence"/>
</dbReference>
<evidence type="ECO:0000313" key="6">
    <source>
        <dbReference type="EMBL" id="SDW71357.1"/>
    </source>
</evidence>
<name>A0A1L3Q1T4_9EURY</name>
<dbReference type="InterPro" id="IPR005950">
    <property type="entry name" value="ModA"/>
</dbReference>
<keyword evidence="3" id="KW-0732">Signal</keyword>
<evidence type="ECO:0000256" key="2">
    <source>
        <dbReference type="ARBA" id="ARBA00022723"/>
    </source>
</evidence>
<evidence type="ECO:0000313" key="4">
    <source>
        <dbReference type="EMBL" id="APH38815.1"/>
    </source>
</evidence>
<proteinExistence type="predicted"/>
<dbReference type="EMBL" id="RJJG01000006">
    <property type="protein sequence ID" value="RNI08009.1"/>
    <property type="molecule type" value="Genomic_DNA"/>
</dbReference>
<dbReference type="InterPro" id="IPR041879">
    <property type="entry name" value="YvgL-like_PBP2"/>
</dbReference>
<dbReference type="Pfam" id="PF13531">
    <property type="entry name" value="SBP_bac_11"/>
    <property type="match status" value="1"/>
</dbReference>
<dbReference type="SUPFAM" id="SSF53850">
    <property type="entry name" value="Periplasmic binding protein-like II"/>
    <property type="match status" value="1"/>
</dbReference>
<dbReference type="GO" id="GO:0015689">
    <property type="term" value="P:molybdate ion transport"/>
    <property type="evidence" value="ECO:0007669"/>
    <property type="project" value="InterPro"/>
</dbReference>
<dbReference type="EMBL" id="CP017921">
    <property type="protein sequence ID" value="APH38815.1"/>
    <property type="molecule type" value="Genomic_DNA"/>
</dbReference>
<evidence type="ECO:0000313" key="7">
    <source>
        <dbReference type="Proteomes" id="UP000186879"/>
    </source>
</evidence>
<sequence>MKRNNQIIFLVATMAVLAVLGAYLVNSTASSAQEVDSDEITVSAAASLTESYREIVKQFEADNPDIEVNLNLASSGSLRMQIEGGAPIDVFASASQKHMDILDTKDMIDTDSRRDFARNSLVMIVPAGTNQIENLEDLDSEDITKIALGNPNTAPVGRYAKQGLEEAGLWQAIEGKTIFAENVKQVLVYVERGEVDAGFVYMTDAQTSESDNIRIVGEVPVDADISYPVAILADSEAKGASEKFIDFVTGAEGKRILEEYGFKVE</sequence>
<dbReference type="PANTHER" id="PTHR30632">
    <property type="entry name" value="MOLYBDATE-BINDING PERIPLASMIC PROTEIN"/>
    <property type="match status" value="1"/>
</dbReference>
<dbReference type="PANTHER" id="PTHR30632:SF0">
    <property type="entry name" value="SULFATE-BINDING PROTEIN"/>
    <property type="match status" value="1"/>
</dbReference>
<dbReference type="Gene3D" id="3.40.190.10">
    <property type="entry name" value="Periplasmic binding protein-like II"/>
    <property type="match status" value="2"/>
</dbReference>
<evidence type="ECO:0000313" key="5">
    <source>
        <dbReference type="EMBL" id="RNI08009.1"/>
    </source>
</evidence>
<dbReference type="Proteomes" id="UP000267921">
    <property type="component" value="Unassembled WGS sequence"/>
</dbReference>
<evidence type="ECO:0000313" key="9">
    <source>
        <dbReference type="Proteomes" id="UP000267921"/>
    </source>
</evidence>
<dbReference type="OrthoDB" id="75920at2157"/>
<gene>
    <name evidence="5" type="primary">modA</name>
    <name evidence="4" type="ORF">BHR79_04470</name>
    <name evidence="5" type="ORF">EFE40_08645</name>
    <name evidence="6" type="ORF">SAMN04515625_1479</name>
</gene>
<reference evidence="6 8" key="2">
    <citation type="submission" date="2016-10" db="EMBL/GenBank/DDBJ databases">
        <authorList>
            <person name="de Groot N.N."/>
        </authorList>
    </citation>
    <scope>NUCLEOTIDE SEQUENCE [LARGE SCALE GENOMIC DNA]</scope>
    <source>
        <strain evidence="6 8">Z-7982</strain>
    </source>
</reference>
<dbReference type="PIRSF" id="PIRSF004846">
    <property type="entry name" value="ModA"/>
    <property type="match status" value="1"/>
</dbReference>